<dbReference type="InterPro" id="IPR012317">
    <property type="entry name" value="Poly(ADP-ribose)pol_cat_dom"/>
</dbReference>
<dbReference type="PANTHER" id="PTHR45740">
    <property type="entry name" value="POLY [ADP-RIBOSE] POLYMERASE"/>
    <property type="match status" value="1"/>
</dbReference>
<dbReference type="InterPro" id="IPR051712">
    <property type="entry name" value="ARTD-AVP"/>
</dbReference>
<evidence type="ECO:0000313" key="2">
    <source>
        <dbReference type="EMBL" id="CAE7287060.1"/>
    </source>
</evidence>
<name>A0A812NDJ0_9DINO</name>
<proteinExistence type="predicted"/>
<evidence type="ECO:0000259" key="1">
    <source>
        <dbReference type="Pfam" id="PF00644"/>
    </source>
</evidence>
<dbReference type="GO" id="GO:1990404">
    <property type="term" value="F:NAD+-protein mono-ADP-ribosyltransferase activity"/>
    <property type="evidence" value="ECO:0007669"/>
    <property type="project" value="TreeGrafter"/>
</dbReference>
<sequence>DAGCASKITGFRQTKGMNRFRCERCDFDYCEKCYFLRTGAKLCLKGHPLVPLGTTRDNGWSCDNSRMSIGCMRENKTKGINRYRCEQCDFDLCDLCFQRHIGHVNNNIENLKTSSVELHSEGSDPETNTVWLFHGTNDEAAEKITKGDFLVDKAGSNAGTLYGRGIYMAESCSKSDEYSKENSEGLRCMLICRAVLGNVLYCDEVAPNVDSLVRQCLHGNYHSLLGDREKCRGTFREFIVYDDDQVIQLSAPARAAPCGVLDGRDHRDPECAPPPFAPRGRALAPAKALAMDCVATTRRGHPPGESLALVREILEHTGWSRRSSFLIFAAPPDLGEEDALDQHAALAEQREVSAFPGARAWLLKISEVLTEIGRNRLRVRQTQLSFGELEVEESLEAARCISTLDAGDTQKVMRLAGRVRAAVRDLRTAARLKQQEQVIVNKHLTQADIEIEKSRQEMTCMKEVIDDKSLLVATDDSQPAAALPLDAEGRPLQQRYRYCTNCKVGGHGQRFCEYLLERPDWRVYPNQKWFEDEKGNEYHCPLGKKLVDFADESHFSRIAMYLKGRAWLEEKTKVLELAPGKMPETYILENGAWRGSPPPDLEASDVPWFVKEADRNWGTSVHVVAKPSDCFSLVKPEGVYVVQPHIKDPLLTDDGRKCHIKFYVLLVGFEDGVRWHLYTFQDGYLSISPNKWSPTDLSKDTQVTIIRTERIGGWKAWADAYPKCKAVVAEVIQRAVALGKLEGRLNKVQFEIFSADFIVDTRGDVWLFEFNMSPVLKDPKDAPKVNDADMVRGALSIVAPWTGGSPSLWDFAGEFKGQKPQPKARIRSGRSGV</sequence>
<organism evidence="2 3">
    <name type="scientific">Symbiodinium necroappetens</name>
    <dbReference type="NCBI Taxonomy" id="1628268"/>
    <lineage>
        <taxon>Eukaryota</taxon>
        <taxon>Sar</taxon>
        <taxon>Alveolata</taxon>
        <taxon>Dinophyceae</taxon>
        <taxon>Suessiales</taxon>
        <taxon>Symbiodiniaceae</taxon>
        <taxon>Symbiodinium</taxon>
    </lineage>
</organism>
<comment type="caution">
    <text evidence="2">The sequence shown here is derived from an EMBL/GenBank/DDBJ whole genome shotgun (WGS) entry which is preliminary data.</text>
</comment>
<dbReference type="PANTHER" id="PTHR45740:SF2">
    <property type="entry name" value="POLY [ADP-RIBOSE] POLYMERASE"/>
    <property type="match status" value="1"/>
</dbReference>
<dbReference type="GO" id="GO:0005634">
    <property type="term" value="C:nucleus"/>
    <property type="evidence" value="ECO:0007669"/>
    <property type="project" value="TreeGrafter"/>
</dbReference>
<dbReference type="EMBL" id="CAJNJA010012049">
    <property type="protein sequence ID" value="CAE7287060.1"/>
    <property type="molecule type" value="Genomic_DNA"/>
</dbReference>
<gene>
    <name evidence="2" type="primary">tank-1</name>
    <name evidence="2" type="ORF">SNEC2469_LOCUS7017</name>
</gene>
<dbReference type="Gene3D" id="3.90.228.10">
    <property type="match status" value="1"/>
</dbReference>
<dbReference type="GO" id="GO:0003950">
    <property type="term" value="F:NAD+ poly-ADP-ribosyltransferase activity"/>
    <property type="evidence" value="ECO:0007669"/>
    <property type="project" value="InterPro"/>
</dbReference>
<dbReference type="SUPFAM" id="SSF57889">
    <property type="entry name" value="Cysteine-rich domain"/>
    <property type="match status" value="1"/>
</dbReference>
<dbReference type="SUPFAM" id="SSF56399">
    <property type="entry name" value="ADP-ribosylation"/>
    <property type="match status" value="1"/>
</dbReference>
<accession>A0A812NDJ0</accession>
<protein>
    <submittedName>
        <fullName evidence="2">Tank-1 protein</fullName>
    </submittedName>
</protein>
<dbReference type="InterPro" id="IPR046349">
    <property type="entry name" value="C1-like_sf"/>
</dbReference>
<keyword evidence="3" id="KW-1185">Reference proteome</keyword>
<evidence type="ECO:0000313" key="3">
    <source>
        <dbReference type="Proteomes" id="UP000601435"/>
    </source>
</evidence>
<dbReference type="Pfam" id="PF00644">
    <property type="entry name" value="PARP"/>
    <property type="match status" value="1"/>
</dbReference>
<dbReference type="Pfam" id="PF03133">
    <property type="entry name" value="TTL"/>
    <property type="match status" value="2"/>
</dbReference>
<reference evidence="2" key="1">
    <citation type="submission" date="2021-02" db="EMBL/GenBank/DDBJ databases">
        <authorList>
            <person name="Dougan E. K."/>
            <person name="Rhodes N."/>
            <person name="Thang M."/>
            <person name="Chan C."/>
        </authorList>
    </citation>
    <scope>NUCLEOTIDE SEQUENCE</scope>
</reference>
<dbReference type="AlphaFoldDB" id="A0A812NDJ0"/>
<dbReference type="Gene3D" id="3.30.470.20">
    <property type="entry name" value="ATP-grasp fold, B domain"/>
    <property type="match status" value="1"/>
</dbReference>
<dbReference type="Proteomes" id="UP000601435">
    <property type="component" value="Unassembled WGS sequence"/>
</dbReference>
<feature type="domain" description="PARP catalytic" evidence="1">
    <location>
        <begin position="123"/>
        <end position="233"/>
    </location>
</feature>
<dbReference type="SUPFAM" id="SSF56059">
    <property type="entry name" value="Glutathione synthetase ATP-binding domain-like"/>
    <property type="match status" value="1"/>
</dbReference>
<dbReference type="OrthoDB" id="202825at2759"/>
<dbReference type="InterPro" id="IPR004344">
    <property type="entry name" value="TTL/TTLL_fam"/>
</dbReference>
<feature type="non-terminal residue" evidence="2">
    <location>
        <position position="833"/>
    </location>
</feature>